<name>A0ABS6Z9H4_9ACTN</name>
<dbReference type="Proteomes" id="UP000812013">
    <property type="component" value="Unassembled WGS sequence"/>
</dbReference>
<reference evidence="1 2" key="1">
    <citation type="submission" date="2019-12" db="EMBL/GenBank/DDBJ databases">
        <title>Genome sequence of Streptomyces bambusae.</title>
        <authorList>
            <person name="Bansal K."/>
            <person name="Choksket S."/>
            <person name="Korpole S."/>
            <person name="Patil P.B."/>
        </authorList>
    </citation>
    <scope>NUCLEOTIDE SEQUENCE [LARGE SCALE GENOMIC DNA]</scope>
    <source>
        <strain evidence="1 2">SK60</strain>
    </source>
</reference>
<organism evidence="1 2">
    <name type="scientific">Streptomyces bambusae</name>
    <dbReference type="NCBI Taxonomy" id="1550616"/>
    <lineage>
        <taxon>Bacteria</taxon>
        <taxon>Bacillati</taxon>
        <taxon>Actinomycetota</taxon>
        <taxon>Actinomycetes</taxon>
        <taxon>Kitasatosporales</taxon>
        <taxon>Streptomycetaceae</taxon>
        <taxon>Streptomyces</taxon>
    </lineage>
</organism>
<keyword evidence="2" id="KW-1185">Reference proteome</keyword>
<evidence type="ECO:0000313" key="2">
    <source>
        <dbReference type="Proteomes" id="UP000812013"/>
    </source>
</evidence>
<accession>A0ABS6Z9H4</accession>
<comment type="caution">
    <text evidence="1">The sequence shown here is derived from an EMBL/GenBank/DDBJ whole genome shotgun (WGS) entry which is preliminary data.</text>
</comment>
<sequence length="128" mass="14113">MPGTAADRYRGRSEQLRGAVARLDAGVDDTARRQLADWIREQYRTEYASEPVGFVARCLLGPPYVDHILDLFGAIVKHHAPADPMPDPYNGARMLARNLSYAYIEVYADGTVLPVLDDGRVVRSGGPL</sequence>
<dbReference type="EMBL" id="WTFF01000099">
    <property type="protein sequence ID" value="MBW5483320.1"/>
    <property type="molecule type" value="Genomic_DNA"/>
</dbReference>
<proteinExistence type="predicted"/>
<gene>
    <name evidence="1" type="ORF">GPJ59_15840</name>
</gene>
<evidence type="ECO:0000313" key="1">
    <source>
        <dbReference type="EMBL" id="MBW5483320.1"/>
    </source>
</evidence>
<protein>
    <submittedName>
        <fullName evidence="1">Uncharacterized protein</fullName>
    </submittedName>
</protein>